<dbReference type="SUPFAM" id="SSF52540">
    <property type="entry name" value="P-loop containing nucleoside triphosphate hydrolases"/>
    <property type="match status" value="2"/>
</dbReference>
<dbReference type="InterPro" id="IPR027417">
    <property type="entry name" value="P-loop_NTPase"/>
</dbReference>
<dbReference type="Gene3D" id="3.40.50.300">
    <property type="entry name" value="P-loop containing nucleotide triphosphate hydrolases"/>
    <property type="match status" value="2"/>
</dbReference>
<organism evidence="10">
    <name type="scientific">hydrothermal vent metagenome</name>
    <dbReference type="NCBI Taxonomy" id="652676"/>
    <lineage>
        <taxon>unclassified sequences</taxon>
        <taxon>metagenomes</taxon>
        <taxon>ecological metagenomes</taxon>
    </lineage>
</organism>
<accession>A0A3B0TEF7</accession>
<evidence type="ECO:0000256" key="5">
    <source>
        <dbReference type="ARBA" id="ARBA00022741"/>
    </source>
</evidence>
<evidence type="ECO:0000256" key="2">
    <source>
        <dbReference type="ARBA" id="ARBA00022448"/>
    </source>
</evidence>
<feature type="domain" description="ABC transporter" evidence="9">
    <location>
        <begin position="7"/>
        <end position="238"/>
    </location>
</feature>
<evidence type="ECO:0000313" key="10">
    <source>
        <dbReference type="EMBL" id="VAW15280.1"/>
    </source>
</evidence>
<keyword evidence="4" id="KW-0677">Repeat</keyword>
<evidence type="ECO:0000259" key="9">
    <source>
        <dbReference type="PROSITE" id="PS50893"/>
    </source>
</evidence>
<dbReference type="GO" id="GO:0005524">
    <property type="term" value="F:ATP binding"/>
    <property type="evidence" value="ECO:0007669"/>
    <property type="project" value="UniProtKB-KW"/>
</dbReference>
<evidence type="ECO:0000256" key="7">
    <source>
        <dbReference type="ARBA" id="ARBA00022967"/>
    </source>
</evidence>
<dbReference type="CDD" id="cd03215">
    <property type="entry name" value="ABC_Carb_Monos_II"/>
    <property type="match status" value="1"/>
</dbReference>
<comment type="subcellular location">
    <subcellularLocation>
        <location evidence="1">Cell membrane</location>
        <topology evidence="1">Peripheral membrane protein</topology>
    </subcellularLocation>
</comment>
<evidence type="ECO:0000256" key="3">
    <source>
        <dbReference type="ARBA" id="ARBA00022475"/>
    </source>
</evidence>
<evidence type="ECO:0000256" key="6">
    <source>
        <dbReference type="ARBA" id="ARBA00022840"/>
    </source>
</evidence>
<dbReference type="GO" id="GO:0016887">
    <property type="term" value="F:ATP hydrolysis activity"/>
    <property type="evidence" value="ECO:0007669"/>
    <property type="project" value="InterPro"/>
</dbReference>
<dbReference type="AlphaFoldDB" id="A0A3B0TEF7"/>
<proteinExistence type="predicted"/>
<reference evidence="10" key="1">
    <citation type="submission" date="2018-06" db="EMBL/GenBank/DDBJ databases">
        <authorList>
            <person name="Zhirakovskaya E."/>
        </authorList>
    </citation>
    <scope>NUCLEOTIDE SEQUENCE</scope>
</reference>
<dbReference type="PANTHER" id="PTHR43790">
    <property type="entry name" value="CARBOHYDRATE TRANSPORT ATP-BINDING PROTEIN MG119-RELATED"/>
    <property type="match status" value="1"/>
</dbReference>
<dbReference type="InterPro" id="IPR050107">
    <property type="entry name" value="ABC_carbohydrate_import_ATPase"/>
</dbReference>
<dbReference type="SMART" id="SM00382">
    <property type="entry name" value="AAA"/>
    <property type="match status" value="1"/>
</dbReference>
<keyword evidence="2" id="KW-0813">Transport</keyword>
<keyword evidence="5" id="KW-0547">Nucleotide-binding</keyword>
<gene>
    <name evidence="10" type="ORF">MNBD_ALPHA09-94</name>
</gene>
<feature type="domain" description="ABC transporter" evidence="9">
    <location>
        <begin position="252"/>
        <end position="500"/>
    </location>
</feature>
<evidence type="ECO:0000256" key="8">
    <source>
        <dbReference type="ARBA" id="ARBA00023136"/>
    </source>
</evidence>
<keyword evidence="3" id="KW-1003">Cell membrane</keyword>
<sequence>MGAGALLDLDGLTKHFPGVLANDAVSFSIAPGEIHALLGENGAGKSTLVKMIYGVMHPDEGAMRFGGEPYAPTRPFDARAAGIGMVFQHFSLFAALTVAENIALGVSPQMGRDNLKARIVEVSTAYGLRLDPDRQVGTLSVGERQRIEIVRCLLQNPKLLIMDEPTSVLTPGEVETLFKTLRRLAAEGCSILYISHKLEEIRQLCDTATVLRGGKVVAECTPADETAKSLAEMMIGTTLTVASRGATATGEVRLSVLGLSVQSDVAFGTDLADISFDVAAGEIFGIAGVAGNGQTELMEVLVGELMADTAGAITIDGKPVGKSGPLARRRLGLCSVPEERLGHAAVPDMTLWENAVLSAQTGQGLIERGFIRVDRAIAFATRVVKDFGVQTAGVEHAARSLSGGNLQKFTVGREILQSPKVLVANQPTWGVDANAAAAIHQVLLDLARDGAAIVIISQDLDELMAISTRIAVIAEGHLSPADPVSQVTVEKLGVRMGGHAGGPAPAQTEGAHA</sequence>
<dbReference type="InterPro" id="IPR003593">
    <property type="entry name" value="AAA+_ATPase"/>
</dbReference>
<keyword evidence="6 10" id="KW-0067">ATP-binding</keyword>
<dbReference type="PROSITE" id="PS00211">
    <property type="entry name" value="ABC_TRANSPORTER_1"/>
    <property type="match status" value="2"/>
</dbReference>
<dbReference type="FunFam" id="3.40.50.300:FF:000127">
    <property type="entry name" value="Ribose import ATP-binding protein RbsA"/>
    <property type="match status" value="1"/>
</dbReference>
<dbReference type="InterPro" id="IPR003439">
    <property type="entry name" value="ABC_transporter-like_ATP-bd"/>
</dbReference>
<protein>
    <submittedName>
        <fullName evidence="10">ABC transporter ATP-binding protein</fullName>
    </submittedName>
</protein>
<dbReference type="PROSITE" id="PS50893">
    <property type="entry name" value="ABC_TRANSPORTER_2"/>
    <property type="match status" value="2"/>
</dbReference>
<keyword evidence="7" id="KW-1278">Translocase</keyword>
<dbReference type="PANTHER" id="PTHR43790:SF4">
    <property type="entry name" value="GUANOSINE IMPORT ATP-BINDING PROTEIN NUPO"/>
    <property type="match status" value="1"/>
</dbReference>
<name>A0A3B0TEF7_9ZZZZ</name>
<evidence type="ECO:0000256" key="1">
    <source>
        <dbReference type="ARBA" id="ARBA00004202"/>
    </source>
</evidence>
<dbReference type="InterPro" id="IPR017871">
    <property type="entry name" value="ABC_transporter-like_CS"/>
</dbReference>
<dbReference type="Pfam" id="PF00005">
    <property type="entry name" value="ABC_tran"/>
    <property type="match status" value="2"/>
</dbReference>
<keyword evidence="8" id="KW-0472">Membrane</keyword>
<dbReference type="CDD" id="cd03216">
    <property type="entry name" value="ABC_Carb_Monos_I"/>
    <property type="match status" value="1"/>
</dbReference>
<dbReference type="GO" id="GO:0005886">
    <property type="term" value="C:plasma membrane"/>
    <property type="evidence" value="ECO:0007669"/>
    <property type="project" value="UniProtKB-SubCell"/>
</dbReference>
<dbReference type="EMBL" id="UOEM01000083">
    <property type="protein sequence ID" value="VAW15280.1"/>
    <property type="molecule type" value="Genomic_DNA"/>
</dbReference>
<evidence type="ECO:0000256" key="4">
    <source>
        <dbReference type="ARBA" id="ARBA00022737"/>
    </source>
</evidence>